<reference evidence="5 6" key="1">
    <citation type="journal article" date="2015" name="Nature">
        <title>rRNA introns, odd ribosomes, and small enigmatic genomes across a large radiation of phyla.</title>
        <authorList>
            <person name="Brown C.T."/>
            <person name="Hug L.A."/>
            <person name="Thomas B.C."/>
            <person name="Sharon I."/>
            <person name="Castelle C.J."/>
            <person name="Singh A."/>
            <person name="Wilkins M.J."/>
            <person name="Williams K.H."/>
            <person name="Banfield J.F."/>
        </authorList>
    </citation>
    <scope>NUCLEOTIDE SEQUENCE [LARGE SCALE GENOMIC DNA]</scope>
</reference>
<dbReference type="NCBIfam" id="TIGR02397">
    <property type="entry name" value="dnaX_nterm"/>
    <property type="match status" value="1"/>
</dbReference>
<dbReference type="InterPro" id="IPR050238">
    <property type="entry name" value="DNA_Rep/Repair_Clamp_Loader"/>
</dbReference>
<evidence type="ECO:0000256" key="2">
    <source>
        <dbReference type="ARBA" id="ARBA00049244"/>
    </source>
</evidence>
<dbReference type="Pfam" id="PF13177">
    <property type="entry name" value="DNA_pol3_delta2"/>
    <property type="match status" value="1"/>
</dbReference>
<name>A0A0G0EQ06_9BACT</name>
<dbReference type="GO" id="GO:0003887">
    <property type="term" value="F:DNA-directed DNA polymerase activity"/>
    <property type="evidence" value="ECO:0007669"/>
    <property type="project" value="UniProtKB-KW"/>
</dbReference>
<accession>A0A0G0EQ06</accession>
<evidence type="ECO:0000256" key="1">
    <source>
        <dbReference type="ARBA" id="ARBA00022932"/>
    </source>
</evidence>
<keyword evidence="3" id="KW-0808">Transferase</keyword>
<evidence type="ECO:0000313" key="5">
    <source>
        <dbReference type="EMBL" id="KKP69417.1"/>
    </source>
</evidence>
<dbReference type="PATRIC" id="fig|1618478.3.peg.1241"/>
<organism evidence="5 6">
    <name type="scientific">Candidatus Roizmanbacteria bacterium GW2011_GWA2_35_19</name>
    <dbReference type="NCBI Taxonomy" id="1618478"/>
    <lineage>
        <taxon>Bacteria</taxon>
        <taxon>Candidatus Roizmaniibacteriota</taxon>
    </lineage>
</organism>
<keyword evidence="1 3" id="KW-0239">DNA-directed DNA polymerase</keyword>
<dbReference type="InterPro" id="IPR012763">
    <property type="entry name" value="DNA_pol_III_sug/sutau_N"/>
</dbReference>
<dbReference type="GO" id="GO:0005524">
    <property type="term" value="F:ATP binding"/>
    <property type="evidence" value="ECO:0007669"/>
    <property type="project" value="UniProtKB-KW"/>
</dbReference>
<feature type="domain" description="AAA+ ATPase" evidence="4">
    <location>
        <begin position="52"/>
        <end position="200"/>
    </location>
</feature>
<dbReference type="InterPro" id="IPR027417">
    <property type="entry name" value="P-loop_NTPase"/>
</dbReference>
<dbReference type="PANTHER" id="PTHR11669:SF0">
    <property type="entry name" value="PROTEIN STICHEL-LIKE 2"/>
    <property type="match status" value="1"/>
</dbReference>
<dbReference type="SUPFAM" id="SSF52540">
    <property type="entry name" value="P-loop containing nucleoside triphosphate hydrolases"/>
    <property type="match status" value="1"/>
</dbReference>
<keyword evidence="3" id="KW-0067">ATP-binding</keyword>
<dbReference type="Gene3D" id="1.10.8.60">
    <property type="match status" value="1"/>
</dbReference>
<dbReference type="STRING" id="1618478.UR68_C0052G0008"/>
<comment type="function">
    <text evidence="3">DNA polymerase III is a complex, multichain enzyme responsible for most of the replicative synthesis in bacteria. This DNA polymerase also exhibits 3' to 5' exonuclease activity.</text>
</comment>
<dbReference type="InterPro" id="IPR003593">
    <property type="entry name" value="AAA+_ATPase"/>
</dbReference>
<keyword evidence="3" id="KW-0547">Nucleotide-binding</keyword>
<comment type="caution">
    <text evidence="5">The sequence shown here is derived from an EMBL/GenBank/DDBJ whole genome shotgun (WGS) entry which is preliminary data.</text>
</comment>
<keyword evidence="3" id="KW-0548">Nucleotidyltransferase</keyword>
<sequence length="351" mass="39631">MLFDVQLLFEFCHLTFLIKDMFYLKYRPKTIEEIDNSRVKDILKKILEGASIPHAILLVGQKGTGKTSTARIIAKSLNCLDNKYSEKNNNFEPCNKCKNCLSIVRSSFTDVVEMDAASNRGIDEIKSLIKETSFLPMSGRMRIFIIDEAHMITPDGFNALLKTLEEPPKSAVFILATTNLEKLPQTIVSRCVKVNFGKASQTDIILMLKRISASEKANFNDQILKVIARHSESSFRDAAKILEEIITQKLNSLESIENFFGLKGKGNLLQIMATKDVTSAFTWVAEFGESGGNFKNLIEDMLESLRLELLKKKGVVIEGSENLSFDTKQLTHLIKLLMEAYPIKINFFKDL</sequence>
<keyword evidence="3" id="KW-0235">DNA replication</keyword>
<comment type="subunit">
    <text evidence="3">DNA polymerase III contains a core (composed of alpha, epsilon and theta chains) that associates with a tau subunit. This core dimerizes to form the POLIII' complex. PolIII' associates with the gamma complex (composed of gamma, delta, delta', psi and chi chains) and with the beta chain to form the complete DNA polymerase III complex.</text>
</comment>
<dbReference type="GO" id="GO:0006261">
    <property type="term" value="P:DNA-templated DNA replication"/>
    <property type="evidence" value="ECO:0007669"/>
    <property type="project" value="TreeGrafter"/>
</dbReference>
<dbReference type="SMART" id="SM00382">
    <property type="entry name" value="AAA"/>
    <property type="match status" value="1"/>
</dbReference>
<dbReference type="EC" id="2.7.7.7" evidence="3"/>
<dbReference type="EMBL" id="LBQC01000052">
    <property type="protein sequence ID" value="KKP69417.1"/>
    <property type="molecule type" value="Genomic_DNA"/>
</dbReference>
<dbReference type="PANTHER" id="PTHR11669">
    <property type="entry name" value="REPLICATION FACTOR C / DNA POLYMERASE III GAMMA-TAU SUBUNIT"/>
    <property type="match status" value="1"/>
</dbReference>
<evidence type="ECO:0000256" key="3">
    <source>
        <dbReference type="RuleBase" id="RU364063"/>
    </source>
</evidence>
<dbReference type="AlphaFoldDB" id="A0A0G0EQ06"/>
<gene>
    <name evidence="3" type="primary">dnaX</name>
    <name evidence="5" type="ORF">UR68_C0052G0008</name>
</gene>
<dbReference type="CDD" id="cd00009">
    <property type="entry name" value="AAA"/>
    <property type="match status" value="1"/>
</dbReference>
<comment type="similarity">
    <text evidence="3">Belongs to the DnaX/STICHEL family.</text>
</comment>
<dbReference type="Gene3D" id="3.40.50.300">
    <property type="entry name" value="P-loop containing nucleotide triphosphate hydrolases"/>
    <property type="match status" value="1"/>
</dbReference>
<evidence type="ECO:0000259" key="4">
    <source>
        <dbReference type="SMART" id="SM00382"/>
    </source>
</evidence>
<proteinExistence type="inferred from homology"/>
<evidence type="ECO:0000313" key="6">
    <source>
        <dbReference type="Proteomes" id="UP000034457"/>
    </source>
</evidence>
<dbReference type="Proteomes" id="UP000034457">
    <property type="component" value="Unassembled WGS sequence"/>
</dbReference>
<dbReference type="GO" id="GO:0009360">
    <property type="term" value="C:DNA polymerase III complex"/>
    <property type="evidence" value="ECO:0007669"/>
    <property type="project" value="InterPro"/>
</dbReference>
<comment type="catalytic activity">
    <reaction evidence="2 3">
        <text>DNA(n) + a 2'-deoxyribonucleoside 5'-triphosphate = DNA(n+1) + diphosphate</text>
        <dbReference type="Rhea" id="RHEA:22508"/>
        <dbReference type="Rhea" id="RHEA-COMP:17339"/>
        <dbReference type="Rhea" id="RHEA-COMP:17340"/>
        <dbReference type="ChEBI" id="CHEBI:33019"/>
        <dbReference type="ChEBI" id="CHEBI:61560"/>
        <dbReference type="ChEBI" id="CHEBI:173112"/>
        <dbReference type="EC" id="2.7.7.7"/>
    </reaction>
</comment>
<protein>
    <recommendedName>
        <fullName evidence="3">DNA polymerase III subunit gamma/tau</fullName>
        <ecNumber evidence="3">2.7.7.7</ecNumber>
    </recommendedName>
</protein>